<comment type="caution">
    <text evidence="1">The sequence shown here is derived from an EMBL/GenBank/DDBJ whole genome shotgun (WGS) entry which is preliminary data.</text>
</comment>
<proteinExistence type="predicted"/>
<organism evidence="1 2">
    <name type="scientific">Neisseria mucosa (strain ATCC 25996 / DSM 4631 / NCTC 10774 / M26)</name>
    <dbReference type="NCBI Taxonomy" id="546266"/>
    <lineage>
        <taxon>Bacteria</taxon>
        <taxon>Pseudomonadati</taxon>
        <taxon>Pseudomonadota</taxon>
        <taxon>Betaproteobacteria</taxon>
        <taxon>Neisseriales</taxon>
        <taxon>Neisseriaceae</taxon>
        <taxon>Neisseria</taxon>
    </lineage>
</organism>
<dbReference type="Proteomes" id="UP000003344">
    <property type="component" value="Unassembled WGS sequence"/>
</dbReference>
<evidence type="ECO:0000313" key="2">
    <source>
        <dbReference type="Proteomes" id="UP000003344"/>
    </source>
</evidence>
<reference evidence="1 2" key="1">
    <citation type="submission" date="2009-10" db="EMBL/GenBank/DDBJ databases">
        <authorList>
            <person name="Weinstock G."/>
            <person name="Sodergren E."/>
            <person name="Clifton S."/>
            <person name="Fulton L."/>
            <person name="Fulton B."/>
            <person name="Courtney L."/>
            <person name="Fronick C."/>
            <person name="Harrison M."/>
            <person name="Strong C."/>
            <person name="Farmer C."/>
            <person name="Delahaunty K."/>
            <person name="Markovic C."/>
            <person name="Hall O."/>
            <person name="Minx P."/>
            <person name="Tomlinson C."/>
            <person name="Mitreva M."/>
            <person name="Nelson J."/>
            <person name="Hou S."/>
            <person name="Wollam A."/>
            <person name="Pepin K.H."/>
            <person name="Johnson M."/>
            <person name="Bhonagiri V."/>
            <person name="Nash W.E."/>
            <person name="Warren W."/>
            <person name="Chinwalla A."/>
            <person name="Mardis E.R."/>
            <person name="Wilson R.K."/>
        </authorList>
    </citation>
    <scope>NUCLEOTIDE SEQUENCE [LARGE SCALE GENOMIC DNA]</scope>
    <source>
        <strain evidence="2">ATCC 25996 / DSM 4631 / NCTC 10774 / M26</strain>
    </source>
</reference>
<protein>
    <submittedName>
        <fullName evidence="1">Uncharacterized protein</fullName>
    </submittedName>
</protein>
<gene>
    <name evidence="1" type="ORF">NEIMUCOT_05780</name>
</gene>
<dbReference type="EMBL" id="ACDX02000015">
    <property type="protein sequence ID" value="EFC87707.1"/>
    <property type="molecule type" value="Genomic_DNA"/>
</dbReference>
<sequence>MSKRIPFTIFFIHNLLPIDNFITQFQYISFCIRNLLGLQHLLSD</sequence>
<dbReference type="AlphaFoldDB" id="D2ZYR4"/>
<name>D2ZYR4_NEIM2</name>
<evidence type="ECO:0000313" key="1">
    <source>
        <dbReference type="EMBL" id="EFC87707.1"/>
    </source>
</evidence>
<accession>D2ZYR4</accession>